<organism evidence="1 4">
    <name type="scientific">Methylopila capsulata</name>
    <dbReference type="NCBI Taxonomy" id="61654"/>
    <lineage>
        <taxon>Bacteria</taxon>
        <taxon>Pseudomonadati</taxon>
        <taxon>Pseudomonadota</taxon>
        <taxon>Alphaproteobacteria</taxon>
        <taxon>Hyphomicrobiales</taxon>
        <taxon>Methylopilaceae</taxon>
        <taxon>Methylopila</taxon>
    </lineage>
</organism>
<comment type="caution">
    <text evidence="1">The sequence shown here is derived from an EMBL/GenBank/DDBJ whole genome shotgun (WGS) entry which is preliminary data.</text>
</comment>
<dbReference type="EMBL" id="JAFBCY010000001">
    <property type="protein sequence ID" value="MBM7850892.1"/>
    <property type="molecule type" value="Genomic_DNA"/>
</dbReference>
<dbReference type="EMBL" id="BSFF01000002">
    <property type="protein sequence ID" value="GLK56188.1"/>
    <property type="molecule type" value="Genomic_DNA"/>
</dbReference>
<reference evidence="1" key="1">
    <citation type="journal article" date="2014" name="Int. J. Syst. Evol. Microbiol.">
        <title>Complete genome sequence of Corynebacterium casei LMG S-19264T (=DSM 44701T), isolated from a smear-ripened cheese.</title>
        <authorList>
            <consortium name="US DOE Joint Genome Institute (JGI-PGF)"/>
            <person name="Walter F."/>
            <person name="Albersmeier A."/>
            <person name="Kalinowski J."/>
            <person name="Ruckert C."/>
        </authorList>
    </citation>
    <scope>NUCLEOTIDE SEQUENCE</scope>
    <source>
        <strain evidence="1">VKM B-1606</strain>
    </source>
</reference>
<evidence type="ECO:0000313" key="3">
    <source>
        <dbReference type="Proteomes" id="UP000758856"/>
    </source>
</evidence>
<reference evidence="1" key="3">
    <citation type="submission" date="2023-01" db="EMBL/GenBank/DDBJ databases">
        <authorList>
            <person name="Sun Q."/>
            <person name="Evtushenko L."/>
        </authorList>
    </citation>
    <scope>NUCLEOTIDE SEQUENCE</scope>
    <source>
        <strain evidence="1">VKM B-1606</strain>
    </source>
</reference>
<dbReference type="Proteomes" id="UP001143400">
    <property type="component" value="Unassembled WGS sequence"/>
</dbReference>
<accession>A0A9W6MSD3</accession>
<evidence type="ECO:0000313" key="4">
    <source>
        <dbReference type="Proteomes" id="UP001143400"/>
    </source>
</evidence>
<evidence type="ECO:0000313" key="2">
    <source>
        <dbReference type="EMBL" id="MBM7850892.1"/>
    </source>
</evidence>
<dbReference type="AlphaFoldDB" id="A0A9W6MSD3"/>
<dbReference type="RefSeq" id="WP_204949258.1">
    <property type="nucleotide sequence ID" value="NZ_BSFF01000002.1"/>
</dbReference>
<keyword evidence="3" id="KW-1185">Reference proteome</keyword>
<proteinExistence type="predicted"/>
<protein>
    <submittedName>
        <fullName evidence="1">Uncharacterized protein</fullName>
    </submittedName>
</protein>
<name>A0A9W6MSD3_9HYPH</name>
<sequence length="77" mass="7912">MTQSPQPAAGWKLTIPVVNLKGDQRVAGSYVAAIADREAARKAIPYGRAVPSAPLLPLSADELAGFGVDAGAVRKIA</sequence>
<reference evidence="2 3" key="2">
    <citation type="submission" date="2021-01" db="EMBL/GenBank/DDBJ databases">
        <title>Genomic Encyclopedia of Type Strains, Phase IV (KMG-IV): sequencing the most valuable type-strain genomes for metagenomic binning, comparative biology and taxonomic classification.</title>
        <authorList>
            <person name="Goeker M."/>
        </authorList>
    </citation>
    <scope>NUCLEOTIDE SEQUENCE [LARGE SCALE GENOMIC DNA]</scope>
    <source>
        <strain evidence="2 3">DSM 6130</strain>
    </source>
</reference>
<dbReference type="Proteomes" id="UP000758856">
    <property type="component" value="Unassembled WGS sequence"/>
</dbReference>
<evidence type="ECO:0000313" key="1">
    <source>
        <dbReference type="EMBL" id="GLK56188.1"/>
    </source>
</evidence>
<gene>
    <name evidence="1" type="ORF">GCM10008170_22070</name>
    <name evidence="2" type="ORF">JOD31_001104</name>
</gene>